<keyword evidence="2" id="KW-1185">Reference proteome</keyword>
<organism evidence="1 2">
    <name type="scientific">Suillus fuscotomentosus</name>
    <dbReference type="NCBI Taxonomy" id="1912939"/>
    <lineage>
        <taxon>Eukaryota</taxon>
        <taxon>Fungi</taxon>
        <taxon>Dikarya</taxon>
        <taxon>Basidiomycota</taxon>
        <taxon>Agaricomycotina</taxon>
        <taxon>Agaricomycetes</taxon>
        <taxon>Agaricomycetidae</taxon>
        <taxon>Boletales</taxon>
        <taxon>Suillineae</taxon>
        <taxon>Suillaceae</taxon>
        <taxon>Suillus</taxon>
    </lineage>
</organism>
<dbReference type="Proteomes" id="UP001195769">
    <property type="component" value="Unassembled WGS sequence"/>
</dbReference>
<accession>A0AAD4DRY6</accession>
<dbReference type="AlphaFoldDB" id="A0AAD4DRY6"/>
<reference evidence="1" key="1">
    <citation type="journal article" date="2020" name="New Phytol.">
        <title>Comparative genomics reveals dynamic genome evolution in host specialist ectomycorrhizal fungi.</title>
        <authorList>
            <person name="Lofgren L.A."/>
            <person name="Nguyen N.H."/>
            <person name="Vilgalys R."/>
            <person name="Ruytinx J."/>
            <person name="Liao H.L."/>
            <person name="Branco S."/>
            <person name="Kuo A."/>
            <person name="LaButti K."/>
            <person name="Lipzen A."/>
            <person name="Andreopoulos W."/>
            <person name="Pangilinan J."/>
            <person name="Riley R."/>
            <person name="Hundley H."/>
            <person name="Na H."/>
            <person name="Barry K."/>
            <person name="Grigoriev I.V."/>
            <person name="Stajich J.E."/>
            <person name="Kennedy P.G."/>
        </authorList>
    </citation>
    <scope>NUCLEOTIDE SEQUENCE</scope>
    <source>
        <strain evidence="1">FC203</strain>
    </source>
</reference>
<protein>
    <submittedName>
        <fullName evidence="1">Uncharacterized protein</fullName>
    </submittedName>
</protein>
<evidence type="ECO:0000313" key="1">
    <source>
        <dbReference type="EMBL" id="KAG1891936.1"/>
    </source>
</evidence>
<dbReference type="GeneID" id="64672067"/>
<proteinExistence type="predicted"/>
<dbReference type="RefSeq" id="XP_041218412.1">
    <property type="nucleotide sequence ID" value="XM_041377769.1"/>
</dbReference>
<dbReference type="EMBL" id="JABBWK010000117">
    <property type="protein sequence ID" value="KAG1891936.1"/>
    <property type="molecule type" value="Genomic_DNA"/>
</dbReference>
<evidence type="ECO:0000313" key="2">
    <source>
        <dbReference type="Proteomes" id="UP001195769"/>
    </source>
</evidence>
<gene>
    <name evidence="1" type="ORF">F5891DRAFT_986429</name>
</gene>
<comment type="caution">
    <text evidence="1">The sequence shown here is derived from an EMBL/GenBank/DDBJ whole genome shotgun (WGS) entry which is preliminary data.</text>
</comment>
<name>A0AAD4DRY6_9AGAM</name>
<sequence length="132" mass="14138">MVHRAGILTKLPPALKKSMYCNQSAIRLVVSTDDETNEIPNIGPSKSIRMPYILVLPANIAPVPLQTSTVASILTKDDYANLSSPIWNLLYGNLSGNPVALTPAIPNIPNIPGTIPISPAPAIVTRKFKNSI</sequence>